<accession>A0ABW4BJW5</accession>
<dbReference type="PANTHER" id="PTHR43280:SF2">
    <property type="entry name" value="HTH-TYPE TRANSCRIPTIONAL REGULATOR EXSA"/>
    <property type="match status" value="1"/>
</dbReference>
<gene>
    <name evidence="5" type="ORF">ACFQ4R_00545</name>
</gene>
<dbReference type="InterPro" id="IPR037923">
    <property type="entry name" value="HTH-like"/>
</dbReference>
<dbReference type="InterPro" id="IPR009057">
    <property type="entry name" value="Homeodomain-like_sf"/>
</dbReference>
<dbReference type="Proteomes" id="UP001597191">
    <property type="component" value="Unassembled WGS sequence"/>
</dbReference>
<dbReference type="SMART" id="SM00342">
    <property type="entry name" value="HTH_ARAC"/>
    <property type="match status" value="1"/>
</dbReference>
<dbReference type="EMBL" id="JBHTOH010000007">
    <property type="protein sequence ID" value="MFD1410121.1"/>
    <property type="molecule type" value="Genomic_DNA"/>
</dbReference>
<dbReference type="Gene3D" id="1.10.10.60">
    <property type="entry name" value="Homeodomain-like"/>
    <property type="match status" value="2"/>
</dbReference>
<evidence type="ECO:0000256" key="1">
    <source>
        <dbReference type="ARBA" id="ARBA00023015"/>
    </source>
</evidence>
<organism evidence="5 6">
    <name type="scientific">Lapidilactobacillus gannanensis</name>
    <dbReference type="NCBI Taxonomy" id="2486002"/>
    <lineage>
        <taxon>Bacteria</taxon>
        <taxon>Bacillati</taxon>
        <taxon>Bacillota</taxon>
        <taxon>Bacilli</taxon>
        <taxon>Lactobacillales</taxon>
        <taxon>Lactobacillaceae</taxon>
        <taxon>Lapidilactobacillus</taxon>
    </lineage>
</organism>
<keyword evidence="1" id="KW-0805">Transcription regulation</keyword>
<protein>
    <submittedName>
        <fullName evidence="5">Helix-turn-helix domain-containing protein</fullName>
    </submittedName>
</protein>
<proteinExistence type="predicted"/>
<evidence type="ECO:0000256" key="3">
    <source>
        <dbReference type="ARBA" id="ARBA00023163"/>
    </source>
</evidence>
<dbReference type="RefSeq" id="WP_125651365.1">
    <property type="nucleotide sequence ID" value="NZ_JBHTOH010000007.1"/>
</dbReference>
<dbReference type="CDD" id="cd02208">
    <property type="entry name" value="cupin_RmlC-like"/>
    <property type="match status" value="1"/>
</dbReference>
<evidence type="ECO:0000259" key="4">
    <source>
        <dbReference type="PROSITE" id="PS01124"/>
    </source>
</evidence>
<dbReference type="SUPFAM" id="SSF51215">
    <property type="entry name" value="Regulatory protein AraC"/>
    <property type="match status" value="1"/>
</dbReference>
<dbReference type="PANTHER" id="PTHR43280">
    <property type="entry name" value="ARAC-FAMILY TRANSCRIPTIONAL REGULATOR"/>
    <property type="match status" value="1"/>
</dbReference>
<sequence>MSNLSFSLTQPVHYLQSGQFTAELGWRHHEMTHQQDTELIIGLSGQVHLQIGAETFHVGAGDLLTVFPFETITGAQPTVEKSSFIWCHFIQAGTWQLSSAATSDLTQISLPRFYHLNDFSQTVIAAQQLLDLAHNTAVRPLTSDYQTSLLILTLADAVHNQRIQATTHQTSINEIKEWLRINLAQHQSLQEIADQFFMNPDYLNRIFKRETGMTIAAYTNKLRLDYAKLLLLSTKDSIKTISTTAFFSDVKYFERLFKKKNHLTPNQYRQAYTHTFLNNNQVDPGVNLSDQVQHLEQQ</sequence>
<evidence type="ECO:0000313" key="6">
    <source>
        <dbReference type="Proteomes" id="UP001597191"/>
    </source>
</evidence>
<comment type="caution">
    <text evidence="5">The sequence shown here is derived from an EMBL/GenBank/DDBJ whole genome shotgun (WGS) entry which is preliminary data.</text>
</comment>
<feature type="domain" description="HTH araC/xylS-type" evidence="4">
    <location>
        <begin position="173"/>
        <end position="271"/>
    </location>
</feature>
<keyword evidence="3" id="KW-0804">Transcription</keyword>
<dbReference type="PROSITE" id="PS01124">
    <property type="entry name" value="HTH_ARAC_FAMILY_2"/>
    <property type="match status" value="1"/>
</dbReference>
<dbReference type="InterPro" id="IPR018060">
    <property type="entry name" value="HTH_AraC"/>
</dbReference>
<name>A0ABW4BJW5_9LACO</name>
<keyword evidence="2" id="KW-0238">DNA-binding</keyword>
<dbReference type="SUPFAM" id="SSF46689">
    <property type="entry name" value="Homeodomain-like"/>
    <property type="match status" value="2"/>
</dbReference>
<reference evidence="6" key="1">
    <citation type="journal article" date="2019" name="Int. J. Syst. Evol. Microbiol.">
        <title>The Global Catalogue of Microorganisms (GCM) 10K type strain sequencing project: providing services to taxonomists for standard genome sequencing and annotation.</title>
        <authorList>
            <consortium name="The Broad Institute Genomics Platform"/>
            <consortium name="The Broad Institute Genome Sequencing Center for Infectious Disease"/>
            <person name="Wu L."/>
            <person name="Ma J."/>
        </authorList>
    </citation>
    <scope>NUCLEOTIDE SEQUENCE [LARGE SCALE GENOMIC DNA]</scope>
    <source>
        <strain evidence="6">CCM 8937</strain>
    </source>
</reference>
<dbReference type="Pfam" id="PF12833">
    <property type="entry name" value="HTH_18"/>
    <property type="match status" value="1"/>
</dbReference>
<keyword evidence="6" id="KW-1185">Reference proteome</keyword>
<evidence type="ECO:0000256" key="2">
    <source>
        <dbReference type="ARBA" id="ARBA00023125"/>
    </source>
</evidence>
<evidence type="ECO:0000313" key="5">
    <source>
        <dbReference type="EMBL" id="MFD1410121.1"/>
    </source>
</evidence>